<dbReference type="EMBL" id="ML119052">
    <property type="protein sequence ID" value="ROT41197.1"/>
    <property type="molecule type" value="Genomic_DNA"/>
</dbReference>
<evidence type="ECO:0000313" key="2">
    <source>
        <dbReference type="Proteomes" id="UP000272025"/>
    </source>
</evidence>
<evidence type="ECO:0000313" key="1">
    <source>
        <dbReference type="EMBL" id="ROT41197.1"/>
    </source>
</evidence>
<accession>A0A3N2Q3A3</accession>
<dbReference type="RefSeq" id="XP_028469003.1">
    <property type="nucleotide sequence ID" value="XM_028613979.1"/>
</dbReference>
<dbReference type="AlphaFoldDB" id="A0A3N2Q3A3"/>
<sequence length="62" mass="6787">MRCYVFIEASACGDDVDERDGGETSDSLLGIDLICFDLGALADPIEKEGREIKQPPVTRQKV</sequence>
<proteinExistence type="predicted"/>
<protein>
    <submittedName>
        <fullName evidence="1">Uncharacterized protein</fullName>
    </submittedName>
</protein>
<reference evidence="1 2" key="1">
    <citation type="journal article" date="2018" name="Mol. Ecol.">
        <title>The obligate alkalophilic soda-lake fungus Sodiomyces alkalinus has shifted to a protein diet.</title>
        <authorList>
            <person name="Grum-Grzhimaylo A.A."/>
            <person name="Falkoski D.L."/>
            <person name="van den Heuvel J."/>
            <person name="Valero-Jimenez C.A."/>
            <person name="Min B."/>
            <person name="Choi I.G."/>
            <person name="Lipzen A."/>
            <person name="Daum C.G."/>
            <person name="Aanen D.K."/>
            <person name="Tsang A."/>
            <person name="Henrissat B."/>
            <person name="Bilanenko E.N."/>
            <person name="de Vries R.P."/>
            <person name="van Kan J.A.L."/>
            <person name="Grigoriev I.V."/>
            <person name="Debets A.J.M."/>
        </authorList>
    </citation>
    <scope>NUCLEOTIDE SEQUENCE [LARGE SCALE GENOMIC DNA]</scope>
    <source>
        <strain evidence="1 2">F11</strain>
    </source>
</reference>
<keyword evidence="2" id="KW-1185">Reference proteome</keyword>
<organism evidence="1 2">
    <name type="scientific">Sodiomyces alkalinus (strain CBS 110278 / VKM F-3762 / F11)</name>
    <name type="common">Alkaliphilic filamentous fungus</name>
    <dbReference type="NCBI Taxonomy" id="1314773"/>
    <lineage>
        <taxon>Eukaryota</taxon>
        <taxon>Fungi</taxon>
        <taxon>Dikarya</taxon>
        <taxon>Ascomycota</taxon>
        <taxon>Pezizomycotina</taxon>
        <taxon>Sordariomycetes</taxon>
        <taxon>Hypocreomycetidae</taxon>
        <taxon>Glomerellales</taxon>
        <taxon>Plectosphaerellaceae</taxon>
        <taxon>Sodiomyces</taxon>
    </lineage>
</organism>
<gene>
    <name evidence="1" type="ORF">SODALDRAFT_357220</name>
</gene>
<name>A0A3N2Q3A3_SODAK</name>
<dbReference type="GeneID" id="39582457"/>
<dbReference type="Proteomes" id="UP000272025">
    <property type="component" value="Unassembled WGS sequence"/>
</dbReference>